<keyword evidence="11" id="KW-1185">Reference proteome</keyword>
<dbReference type="SMART" id="SM00415">
    <property type="entry name" value="HSF"/>
    <property type="match status" value="1"/>
</dbReference>
<dbReference type="PANTHER" id="PTHR10015">
    <property type="entry name" value="HEAT SHOCK TRANSCRIPTION FACTOR"/>
    <property type="match status" value="1"/>
</dbReference>
<protein>
    <submittedName>
        <fullName evidence="10">Heat stress transcription factor A-6b</fullName>
    </submittedName>
</protein>
<comment type="subcellular location">
    <subcellularLocation>
        <location evidence="1">Nucleus</location>
    </subcellularLocation>
</comment>
<keyword evidence="5" id="KW-0238">DNA-binding</keyword>
<dbReference type="PROSITE" id="PS00434">
    <property type="entry name" value="HSF_DOMAIN"/>
    <property type="match status" value="1"/>
</dbReference>
<evidence type="ECO:0000256" key="5">
    <source>
        <dbReference type="ARBA" id="ARBA00023125"/>
    </source>
</evidence>
<evidence type="ECO:0000256" key="3">
    <source>
        <dbReference type="ARBA" id="ARBA00023015"/>
    </source>
</evidence>
<dbReference type="GO" id="GO:0006357">
    <property type="term" value="P:regulation of transcription by RNA polymerase II"/>
    <property type="evidence" value="ECO:0007669"/>
    <property type="project" value="TreeGrafter"/>
</dbReference>
<feature type="domain" description="HSF-type DNA-binding" evidence="9">
    <location>
        <begin position="73"/>
        <end position="97"/>
    </location>
</feature>
<dbReference type="EMBL" id="KE345800">
    <property type="protein sequence ID" value="EXC16742.1"/>
    <property type="molecule type" value="Genomic_DNA"/>
</dbReference>
<evidence type="ECO:0000256" key="4">
    <source>
        <dbReference type="ARBA" id="ARBA00023016"/>
    </source>
</evidence>
<reference evidence="11" key="1">
    <citation type="submission" date="2013-01" db="EMBL/GenBank/DDBJ databases">
        <title>Draft Genome Sequence of a Mulberry Tree, Morus notabilis C.K. Schneid.</title>
        <authorList>
            <person name="He N."/>
            <person name="Zhao S."/>
        </authorList>
    </citation>
    <scope>NUCLEOTIDE SEQUENCE</scope>
</reference>
<evidence type="ECO:0000313" key="11">
    <source>
        <dbReference type="Proteomes" id="UP000030645"/>
    </source>
</evidence>
<keyword evidence="2" id="KW-0597">Phosphoprotein</keyword>
<accession>W9S5M8</accession>
<dbReference type="eggNOG" id="KOG0627">
    <property type="taxonomic scope" value="Eukaryota"/>
</dbReference>
<name>W9S5M8_9ROSA</name>
<dbReference type="InterPro" id="IPR036388">
    <property type="entry name" value="WH-like_DNA-bd_sf"/>
</dbReference>
<gene>
    <name evidence="10" type="ORF">L484_013322</name>
</gene>
<keyword evidence="7" id="KW-0539">Nucleus</keyword>
<dbReference type="STRING" id="981085.W9S5M8"/>
<dbReference type="PRINTS" id="PR00056">
    <property type="entry name" value="HSFDOMAIN"/>
</dbReference>
<dbReference type="Gene3D" id="1.10.10.10">
    <property type="entry name" value="Winged helix-like DNA-binding domain superfamily/Winged helix DNA-binding domain"/>
    <property type="match status" value="1"/>
</dbReference>
<evidence type="ECO:0000256" key="7">
    <source>
        <dbReference type="ARBA" id="ARBA00023242"/>
    </source>
</evidence>
<comment type="similarity">
    <text evidence="8">Belongs to the HSF family. Class A subfamily.</text>
</comment>
<evidence type="ECO:0000256" key="2">
    <source>
        <dbReference type="ARBA" id="ARBA00022553"/>
    </source>
</evidence>
<dbReference type="SUPFAM" id="SSF46785">
    <property type="entry name" value="Winged helix' DNA-binding domain"/>
    <property type="match status" value="1"/>
</dbReference>
<dbReference type="GO" id="GO:0005634">
    <property type="term" value="C:nucleus"/>
    <property type="evidence" value="ECO:0007669"/>
    <property type="project" value="UniProtKB-SubCell"/>
</dbReference>
<sequence>MKSQFVRVKEEFPGGAAAAPQPIEGLHDVGPPPFLTKTYEIVEDPATNHVVSWSRGNNSFVVWDPQNFAMSLLPRYFKHNNFSSFVRQLNTYGFRKVDPDRWEFANEGFLRGQKHLLKNIRRRKPSQPAQSSSQQANLDPACVEVGRFGLDGEVDRLRRDKQVLMVELVKLRQQQQNTRSYLQAMEDRLKRTELKQQQVMNFLSRAMQNPNFVQQLVQQNDKRRELEEAISKKRRRPIEQGPSVVDQVVVDDGDDDIGLGQSSGGAENIFVKMEPQDYNIDMGAEFDQEVDELDELTTIDMQGMSSGAISQKNNTELEEEVHGSFSNRDIELDEGFWINLLNESMEEEVGILGVDDEEDEEDHVDILAEQLGFLASSPK</sequence>
<dbReference type="InterPro" id="IPR000232">
    <property type="entry name" value="HSF_DNA-bd"/>
</dbReference>
<dbReference type="KEGG" id="mnt:21396497"/>
<dbReference type="Proteomes" id="UP000030645">
    <property type="component" value="Unassembled WGS sequence"/>
</dbReference>
<evidence type="ECO:0000256" key="8">
    <source>
        <dbReference type="ARBA" id="ARBA00061350"/>
    </source>
</evidence>
<dbReference type="InterPro" id="IPR036390">
    <property type="entry name" value="WH_DNA-bd_sf"/>
</dbReference>
<evidence type="ECO:0000256" key="6">
    <source>
        <dbReference type="ARBA" id="ARBA00023163"/>
    </source>
</evidence>
<keyword evidence="6" id="KW-0804">Transcription</keyword>
<keyword evidence="4" id="KW-0346">Stress response</keyword>
<dbReference type="GO" id="GO:0000978">
    <property type="term" value="F:RNA polymerase II cis-regulatory region sequence-specific DNA binding"/>
    <property type="evidence" value="ECO:0007669"/>
    <property type="project" value="TreeGrafter"/>
</dbReference>
<dbReference type="AlphaFoldDB" id="W9S5M8"/>
<dbReference type="Pfam" id="PF00447">
    <property type="entry name" value="HSF_DNA-bind"/>
    <property type="match status" value="1"/>
</dbReference>
<keyword evidence="3" id="KW-0805">Transcription regulation</keyword>
<dbReference type="GO" id="GO:0034605">
    <property type="term" value="P:cellular response to heat"/>
    <property type="evidence" value="ECO:0007669"/>
    <property type="project" value="TreeGrafter"/>
</dbReference>
<dbReference type="FunFam" id="1.10.10.10:FF:000057">
    <property type="entry name" value="Heat shock transcription factor 1"/>
    <property type="match status" value="1"/>
</dbReference>
<evidence type="ECO:0000256" key="1">
    <source>
        <dbReference type="ARBA" id="ARBA00004123"/>
    </source>
</evidence>
<proteinExistence type="inferred from homology"/>
<evidence type="ECO:0000313" key="10">
    <source>
        <dbReference type="EMBL" id="EXC16742.1"/>
    </source>
</evidence>
<dbReference type="OrthoDB" id="60033at2759"/>
<evidence type="ECO:0000259" key="9">
    <source>
        <dbReference type="PROSITE" id="PS00434"/>
    </source>
</evidence>
<organism evidence="10 11">
    <name type="scientific">Morus notabilis</name>
    <dbReference type="NCBI Taxonomy" id="981085"/>
    <lineage>
        <taxon>Eukaryota</taxon>
        <taxon>Viridiplantae</taxon>
        <taxon>Streptophyta</taxon>
        <taxon>Embryophyta</taxon>
        <taxon>Tracheophyta</taxon>
        <taxon>Spermatophyta</taxon>
        <taxon>Magnoliopsida</taxon>
        <taxon>eudicotyledons</taxon>
        <taxon>Gunneridae</taxon>
        <taxon>Pentapetalae</taxon>
        <taxon>rosids</taxon>
        <taxon>fabids</taxon>
        <taxon>Rosales</taxon>
        <taxon>Moraceae</taxon>
        <taxon>Moreae</taxon>
        <taxon>Morus</taxon>
    </lineage>
</organism>
<dbReference type="GO" id="GO:0003700">
    <property type="term" value="F:DNA-binding transcription factor activity"/>
    <property type="evidence" value="ECO:0007669"/>
    <property type="project" value="InterPro"/>
</dbReference>
<dbReference type="PANTHER" id="PTHR10015:SF334">
    <property type="entry name" value="HEAT STRESS TRANSCRIPTION FACTOR A-6B"/>
    <property type="match status" value="1"/>
</dbReference>